<evidence type="ECO:0000259" key="1">
    <source>
        <dbReference type="PROSITE" id="PS51832"/>
    </source>
</evidence>
<dbReference type="Pfam" id="PF11871">
    <property type="entry name" value="DUF3391"/>
    <property type="match status" value="1"/>
</dbReference>
<dbReference type="InterPro" id="IPR003607">
    <property type="entry name" value="HD/PDEase_dom"/>
</dbReference>
<feature type="domain" description="HD-GYP" evidence="1">
    <location>
        <begin position="151"/>
        <end position="346"/>
    </location>
</feature>
<organism evidence="2 3">
    <name type="scientific">Rhodoferax lacus</name>
    <dbReference type="NCBI Taxonomy" id="2184758"/>
    <lineage>
        <taxon>Bacteria</taxon>
        <taxon>Pseudomonadati</taxon>
        <taxon>Pseudomonadota</taxon>
        <taxon>Betaproteobacteria</taxon>
        <taxon>Burkholderiales</taxon>
        <taxon>Comamonadaceae</taxon>
        <taxon>Rhodoferax</taxon>
    </lineage>
</organism>
<name>A0A3E1RH87_9BURK</name>
<protein>
    <submittedName>
        <fullName evidence="2">Phosphohydrolase</fullName>
    </submittedName>
</protein>
<evidence type="ECO:0000313" key="3">
    <source>
        <dbReference type="Proteomes" id="UP000260665"/>
    </source>
</evidence>
<dbReference type="EMBL" id="QFZK01000001">
    <property type="protein sequence ID" value="RFO98718.1"/>
    <property type="molecule type" value="Genomic_DNA"/>
</dbReference>
<dbReference type="PANTHER" id="PTHR45228">
    <property type="entry name" value="CYCLIC DI-GMP PHOSPHODIESTERASE TM_0186-RELATED"/>
    <property type="match status" value="1"/>
</dbReference>
<dbReference type="InterPro" id="IPR021812">
    <property type="entry name" value="DUF3391"/>
</dbReference>
<dbReference type="GO" id="GO:0008081">
    <property type="term" value="F:phosphoric diester hydrolase activity"/>
    <property type="evidence" value="ECO:0007669"/>
    <property type="project" value="UniProtKB-ARBA"/>
</dbReference>
<reference evidence="2 3" key="1">
    <citation type="submission" date="2018-05" db="EMBL/GenBank/DDBJ databases">
        <title>Rhodoferax soyangensis sp.nov., isolated from an oligotrophic freshwater lake.</title>
        <authorList>
            <person name="Park M."/>
        </authorList>
    </citation>
    <scope>NUCLEOTIDE SEQUENCE [LARGE SCALE GENOMIC DNA]</scope>
    <source>
        <strain evidence="2 3">IMCC26218</strain>
    </source>
</reference>
<dbReference type="SMART" id="SM00471">
    <property type="entry name" value="HDc"/>
    <property type="match status" value="1"/>
</dbReference>
<dbReference type="PROSITE" id="PS51832">
    <property type="entry name" value="HD_GYP"/>
    <property type="match status" value="1"/>
</dbReference>
<dbReference type="RefSeq" id="WP_117173580.1">
    <property type="nucleotide sequence ID" value="NZ_QFZK01000001.1"/>
</dbReference>
<dbReference type="CDD" id="cd00077">
    <property type="entry name" value="HDc"/>
    <property type="match status" value="1"/>
</dbReference>
<sequence length="439" mass="48194">MNKDSFAYVSARDLRIGLFVDLELGWIDHPFASGRFKISSDEQIRVLKGLAADRFRFVPSRSEWSEAVGASPSEVQEESLATNLYALGRDQKVQQLRMQRQQAVALQQEGLADCERRFTDTARQYHHTLDLLHSQPIEAARVAQQVVQQLVVDIEQQGDSALRLLNDSAADKVALHPVNVTVISLLLGQALGLQDLALKDLGLAAFLHDVGKCDLPERLRRPDDTFSTVERNAYQSHVENSVRLAQAMGLSQGAIQAVAQHHELADGSGFPQHLKLDAIGMGARILALVNRYDGLCNPAKPSHAMTPHEALATIFSQQKKRFDPHVLSAFVRMVGVYPPGSLVQLNDERHAMVVGVNAARPLKPRVIVHEPGTPRHEALILDLEGVANAGIRRSVKPESLSTAAQEYLQPRQRLCYFLETAIGPVPAEKVSANATGPAS</sequence>
<dbReference type="Gene3D" id="1.10.3210.10">
    <property type="entry name" value="Hypothetical protein af1432"/>
    <property type="match status" value="1"/>
</dbReference>
<accession>A0A3E1RH87</accession>
<dbReference type="OrthoDB" id="9764808at2"/>
<comment type="caution">
    <text evidence="2">The sequence shown here is derived from an EMBL/GenBank/DDBJ whole genome shotgun (WGS) entry which is preliminary data.</text>
</comment>
<keyword evidence="3" id="KW-1185">Reference proteome</keyword>
<keyword evidence="2" id="KW-0378">Hydrolase</keyword>
<dbReference type="InterPro" id="IPR052020">
    <property type="entry name" value="Cyclic_di-GMP/3'3'-cGAMP_PDE"/>
</dbReference>
<dbReference type="NCBIfam" id="TIGR00277">
    <property type="entry name" value="HDIG"/>
    <property type="match status" value="1"/>
</dbReference>
<dbReference type="PANTHER" id="PTHR45228:SF4">
    <property type="entry name" value="LIPOPROTEIN"/>
    <property type="match status" value="1"/>
</dbReference>
<proteinExistence type="predicted"/>
<dbReference type="SUPFAM" id="SSF109604">
    <property type="entry name" value="HD-domain/PDEase-like"/>
    <property type="match status" value="1"/>
</dbReference>
<dbReference type="Proteomes" id="UP000260665">
    <property type="component" value="Unassembled WGS sequence"/>
</dbReference>
<gene>
    <name evidence="2" type="ORF">DIC66_02225</name>
</gene>
<dbReference type="Pfam" id="PF13487">
    <property type="entry name" value="HD_5"/>
    <property type="match status" value="1"/>
</dbReference>
<dbReference type="AlphaFoldDB" id="A0A3E1RH87"/>
<dbReference type="InterPro" id="IPR037522">
    <property type="entry name" value="HD_GYP_dom"/>
</dbReference>
<evidence type="ECO:0000313" key="2">
    <source>
        <dbReference type="EMBL" id="RFO98718.1"/>
    </source>
</evidence>
<dbReference type="InterPro" id="IPR006675">
    <property type="entry name" value="HDIG_dom"/>
</dbReference>